<reference evidence="2 3" key="1">
    <citation type="submission" date="2022-09" db="EMBL/GenBank/DDBJ databases">
        <authorList>
            <person name="Han X.L."/>
            <person name="Wang Q."/>
            <person name="Lu T."/>
        </authorList>
    </citation>
    <scope>NUCLEOTIDE SEQUENCE [LARGE SCALE GENOMIC DNA]</scope>
    <source>
        <strain evidence="2 3">WQ 127069</strain>
    </source>
</reference>
<accession>A0ABT2UCH6</accession>
<dbReference type="RefSeq" id="WP_262683309.1">
    <property type="nucleotide sequence ID" value="NZ_JAOQIO010000015.1"/>
</dbReference>
<keyword evidence="3" id="KW-1185">Reference proteome</keyword>
<dbReference type="Proteomes" id="UP001652445">
    <property type="component" value="Unassembled WGS sequence"/>
</dbReference>
<name>A0ABT2UCH6_9BACL</name>
<proteinExistence type="predicted"/>
<protein>
    <submittedName>
        <fullName evidence="2">Uncharacterized protein</fullName>
    </submittedName>
</protein>
<evidence type="ECO:0000313" key="3">
    <source>
        <dbReference type="Proteomes" id="UP001652445"/>
    </source>
</evidence>
<sequence length="88" mass="9339">MINNLGRMLVCALTALMLGIQSPIVTIAEETVTNAASNKAASGRIYTSPSLNTTRNDILSAKTVMNSVYTDTIIPSRNVVADTSKPII</sequence>
<organism evidence="2 3">
    <name type="scientific">Paenibacillus baimaensis</name>
    <dbReference type="NCBI Taxonomy" id="2982185"/>
    <lineage>
        <taxon>Bacteria</taxon>
        <taxon>Bacillati</taxon>
        <taxon>Bacillota</taxon>
        <taxon>Bacilli</taxon>
        <taxon>Bacillales</taxon>
        <taxon>Paenibacillaceae</taxon>
        <taxon>Paenibacillus</taxon>
    </lineage>
</organism>
<dbReference type="EMBL" id="JAOQIO010000015">
    <property type="protein sequence ID" value="MCU6791871.1"/>
    <property type="molecule type" value="Genomic_DNA"/>
</dbReference>
<comment type="caution">
    <text evidence="2">The sequence shown here is derived from an EMBL/GenBank/DDBJ whole genome shotgun (WGS) entry which is preliminary data.</text>
</comment>
<feature type="non-terminal residue" evidence="2">
    <location>
        <position position="88"/>
    </location>
</feature>
<evidence type="ECO:0000256" key="1">
    <source>
        <dbReference type="SAM" id="SignalP"/>
    </source>
</evidence>
<feature type="chain" id="PRO_5047175799" evidence="1">
    <location>
        <begin position="28"/>
        <end position="88"/>
    </location>
</feature>
<evidence type="ECO:0000313" key="2">
    <source>
        <dbReference type="EMBL" id="MCU6791871.1"/>
    </source>
</evidence>
<keyword evidence="1" id="KW-0732">Signal</keyword>
<gene>
    <name evidence="2" type="ORF">OB236_07005</name>
</gene>
<feature type="signal peptide" evidence="1">
    <location>
        <begin position="1"/>
        <end position="27"/>
    </location>
</feature>